<dbReference type="EMBL" id="CP006841">
    <property type="protein sequence ID" value="ALA67734.1"/>
    <property type="molecule type" value="Genomic_DNA"/>
</dbReference>
<dbReference type="InterPro" id="IPR025111">
    <property type="entry name" value="DUF4032"/>
</dbReference>
<organism evidence="2 3">
    <name type="scientific">Corynebacterium lactis RW2-5</name>
    <dbReference type="NCBI Taxonomy" id="1408189"/>
    <lineage>
        <taxon>Bacteria</taxon>
        <taxon>Bacillati</taxon>
        <taxon>Actinomycetota</taxon>
        <taxon>Actinomycetes</taxon>
        <taxon>Mycobacteriales</taxon>
        <taxon>Corynebacteriaceae</taxon>
        <taxon>Corynebacterium</taxon>
    </lineage>
</organism>
<gene>
    <name evidence="2" type="ORF">CLAC_08395</name>
</gene>
<dbReference type="KEGG" id="clw:CLAC_08395"/>
<sequence length="404" mass="45935">MKIAATTVASKLLLLPWDTPLEQWPKDLLVALPQGISRHVVRFINLDDRVIAVKEIGEFTAHHEYRMLRDLRRLGAPSVRPLAVITGRTGKDGEPLTAALVTEHLEYSLPYRAVFSQQVSRDTVVRLIDSLAVLLVRLHLHGFYWGDVSLSNTLFRRDADAFSAYLVDAETGDLQGKLSDQRRLYDVDVARTNIIGELMDLQAGGFLDCGMDVIDVGTRIAERYSGLWQELTGEESIGVEESWRVDERIRRLNDLGFDVGELKVTSDGGRVVFRPRVVDAGHHHRQLMRLTGLDVQEGQARRMLNSLQTFRLSRELENTPLEQVAHRWLQEVFEATILAVPEGLRGRLQDAQIFHEVLEHRWYMAEKRQGDISLAEATRSYVDRVLPEHRDESVFLPSEGEDSD</sequence>
<evidence type="ECO:0000313" key="2">
    <source>
        <dbReference type="EMBL" id="ALA67734.1"/>
    </source>
</evidence>
<dbReference type="Pfam" id="PF06293">
    <property type="entry name" value="Kdo"/>
    <property type="match status" value="1"/>
</dbReference>
<accession>A0A0K2H127</accession>
<keyword evidence="2" id="KW-0418">Kinase</keyword>
<dbReference type="STRING" id="1408189.CLAC_08395"/>
<protein>
    <submittedName>
        <fullName evidence="2">Lipopolysaccharide kinase</fullName>
    </submittedName>
</protein>
<dbReference type="AlphaFoldDB" id="A0A0K2H127"/>
<evidence type="ECO:0000259" key="1">
    <source>
        <dbReference type="Pfam" id="PF13224"/>
    </source>
</evidence>
<keyword evidence="3" id="KW-1185">Reference proteome</keyword>
<dbReference type="GO" id="GO:0016301">
    <property type="term" value="F:kinase activity"/>
    <property type="evidence" value="ECO:0007669"/>
    <property type="project" value="UniProtKB-KW"/>
</dbReference>
<proteinExistence type="predicted"/>
<dbReference type="InterPro" id="IPR011009">
    <property type="entry name" value="Kinase-like_dom_sf"/>
</dbReference>
<name>A0A0K2H127_9CORY</name>
<dbReference type="Pfam" id="PF13224">
    <property type="entry name" value="DUF4032"/>
    <property type="match status" value="1"/>
</dbReference>
<dbReference type="Proteomes" id="UP000058446">
    <property type="component" value="Chromosome"/>
</dbReference>
<dbReference type="SUPFAM" id="SSF56112">
    <property type="entry name" value="Protein kinase-like (PK-like)"/>
    <property type="match status" value="1"/>
</dbReference>
<evidence type="ECO:0000313" key="3">
    <source>
        <dbReference type="Proteomes" id="UP000058446"/>
    </source>
</evidence>
<dbReference type="PATRIC" id="fig|1408189.4.peg.1680"/>
<reference evidence="2 3" key="1">
    <citation type="submission" date="2013-10" db="EMBL/GenBank/DDBJ databases">
        <title>Complete genome sequence of Corynebacterium lactis DSM 45799(T), isolated from raw cow milk.</title>
        <authorList>
            <person name="Ruckert C."/>
            <person name="Albersmeier A."/>
            <person name="Lipski A."/>
            <person name="Kalinowski J."/>
        </authorList>
    </citation>
    <scope>NUCLEOTIDE SEQUENCE [LARGE SCALE GENOMIC DNA]</scope>
    <source>
        <strain evidence="2 3">RW2-5</strain>
    </source>
</reference>
<feature type="domain" description="DUF4032" evidence="1">
    <location>
        <begin position="227"/>
        <end position="386"/>
    </location>
</feature>
<dbReference type="RefSeq" id="WP_211255398.1">
    <property type="nucleotide sequence ID" value="NZ_CP006841.1"/>
</dbReference>
<keyword evidence="2" id="KW-0808">Transferase</keyword>